<dbReference type="GO" id="GO:0016747">
    <property type="term" value="F:acyltransferase activity, transferring groups other than amino-acyl groups"/>
    <property type="evidence" value="ECO:0007669"/>
    <property type="project" value="InterPro"/>
</dbReference>
<dbReference type="InterPro" id="IPR016181">
    <property type="entry name" value="Acyl_CoA_acyltransferase"/>
</dbReference>
<dbReference type="Gene3D" id="3.40.630.30">
    <property type="match status" value="1"/>
</dbReference>
<keyword evidence="2" id="KW-0808">Transferase</keyword>
<dbReference type="CDD" id="cd04301">
    <property type="entry name" value="NAT_SF"/>
    <property type="match status" value="1"/>
</dbReference>
<keyword evidence="3" id="KW-1185">Reference proteome</keyword>
<feature type="domain" description="N-acetyltransferase" evidence="1">
    <location>
        <begin position="135"/>
        <end position="271"/>
    </location>
</feature>
<evidence type="ECO:0000313" key="3">
    <source>
        <dbReference type="Proteomes" id="UP000217103"/>
    </source>
</evidence>
<evidence type="ECO:0000259" key="1">
    <source>
        <dbReference type="PROSITE" id="PS51186"/>
    </source>
</evidence>
<organism evidence="2 3">
    <name type="scientific">Thermostaphylospora chromogena</name>
    <dbReference type="NCBI Taxonomy" id="35622"/>
    <lineage>
        <taxon>Bacteria</taxon>
        <taxon>Bacillati</taxon>
        <taxon>Actinomycetota</taxon>
        <taxon>Actinomycetes</taxon>
        <taxon>Streptosporangiales</taxon>
        <taxon>Thermomonosporaceae</taxon>
        <taxon>Thermostaphylospora</taxon>
    </lineage>
</organism>
<dbReference type="SUPFAM" id="SSF55729">
    <property type="entry name" value="Acyl-CoA N-acyltransferases (Nat)"/>
    <property type="match status" value="1"/>
</dbReference>
<accession>A0A1H1DT45</accession>
<dbReference type="InterPro" id="IPR000182">
    <property type="entry name" value="GNAT_dom"/>
</dbReference>
<reference evidence="2 3" key="1">
    <citation type="submission" date="2016-10" db="EMBL/GenBank/DDBJ databases">
        <authorList>
            <person name="de Groot N.N."/>
        </authorList>
    </citation>
    <scope>NUCLEOTIDE SEQUENCE [LARGE SCALE GENOMIC DNA]</scope>
    <source>
        <strain evidence="2 3">DSM 43794</strain>
    </source>
</reference>
<dbReference type="OrthoDB" id="3174529at2"/>
<dbReference type="EMBL" id="FNKK01000002">
    <property type="protein sequence ID" value="SDQ79573.1"/>
    <property type="molecule type" value="Genomic_DNA"/>
</dbReference>
<dbReference type="RefSeq" id="WP_093258901.1">
    <property type="nucleotide sequence ID" value="NZ_FNKK01000002.1"/>
</dbReference>
<dbReference type="STRING" id="35622.SAMN04489764_2154"/>
<evidence type="ECO:0000313" key="2">
    <source>
        <dbReference type="EMBL" id="SDQ79573.1"/>
    </source>
</evidence>
<dbReference type="AlphaFoldDB" id="A0A1H1DT45"/>
<protein>
    <submittedName>
        <fullName evidence="2">Predicted acetyltransferase, GNAT family</fullName>
    </submittedName>
</protein>
<dbReference type="Proteomes" id="UP000217103">
    <property type="component" value="Unassembled WGS sequence"/>
</dbReference>
<sequence>MKWTFTTDLAVLPDAVEKWLRRSPAMNTIPLTVLDRIRRGLPADGMLLGWLTEGEEIHGMTLHTPPRPLLLPDLPEDAARTLAPALRARGHRVNGVSGPREPAEAFARTWGRPEAERMSMRLYRLGTLTAPAVPGSARTARRDDEELLIEWQRAFTVEAEGHGDDNPAPLIRQKIQRQEVVLWEDGGRPVSRADFTVPVAGMSRIGYVYTPPSERRRGYGTAVTHAASRAALDAGAELVLLFTDLANPTSNSIYQAIGYRPVADYAQITFA</sequence>
<name>A0A1H1DT45_9ACTN</name>
<gene>
    <name evidence="2" type="ORF">SAMN04489764_2154</name>
</gene>
<dbReference type="Pfam" id="PF00583">
    <property type="entry name" value="Acetyltransf_1"/>
    <property type="match status" value="1"/>
</dbReference>
<dbReference type="PROSITE" id="PS51186">
    <property type="entry name" value="GNAT"/>
    <property type="match status" value="1"/>
</dbReference>
<proteinExistence type="predicted"/>